<dbReference type="PANTHER" id="PTHR31247">
    <property type="entry name" value="TRANSMEMBRANE PROTEIN 198 FAMILY MEMBER"/>
    <property type="match status" value="1"/>
</dbReference>
<protein>
    <recommendedName>
        <fullName evidence="5">Secreted protein</fullName>
    </recommendedName>
</protein>
<dbReference type="GeneTree" id="ENSGT00390000016940"/>
<keyword evidence="2" id="KW-0732">Signal</keyword>
<evidence type="ECO:0000313" key="4">
    <source>
        <dbReference type="Proteomes" id="UP000008144"/>
    </source>
</evidence>
<dbReference type="PANTHER" id="PTHR31247:SF5">
    <property type="entry name" value="DUF4203 DOMAIN-CONTAINING PROTEIN"/>
    <property type="match status" value="1"/>
</dbReference>
<organism evidence="3 4">
    <name type="scientific">Ciona intestinalis</name>
    <name type="common">Transparent sea squirt</name>
    <name type="synonym">Ascidia intestinalis</name>
    <dbReference type="NCBI Taxonomy" id="7719"/>
    <lineage>
        <taxon>Eukaryota</taxon>
        <taxon>Metazoa</taxon>
        <taxon>Chordata</taxon>
        <taxon>Tunicata</taxon>
        <taxon>Ascidiacea</taxon>
        <taxon>Phlebobranchia</taxon>
        <taxon>Cionidae</taxon>
        <taxon>Ciona</taxon>
    </lineage>
</organism>
<sequence>MAAGSIQVCWYTWLILAVWPSLSFAGALLQWRVTGKGYDHTDVIIMNRRRKQVRTHLVRERPASTRRTSEPRAARATRQSRAPRESHAPTQRSTRDQRTSRQPEPRHPPISHIEDEIVEEIPPPSGDMPPSYFECVELGVGEPVSSQHQVVRTEHGSYVTRDQNRGRGNIRGELIQGVQTGAGYSVAPASGGYVENAQSRHNQRQSGRRSDPDHQRIEQFSSNANSSSQPQAEAQRSRHRGRKRGSDMQSLIDQPRSNRDAVAEHARRVMEAQSRRTRQTAGDVAGTQPGSSAPPRG</sequence>
<evidence type="ECO:0000256" key="1">
    <source>
        <dbReference type="SAM" id="MobiDB-lite"/>
    </source>
</evidence>
<feature type="compositionally biased region" description="Low complexity" evidence="1">
    <location>
        <begin position="221"/>
        <end position="234"/>
    </location>
</feature>
<reference evidence="3" key="3">
    <citation type="submission" date="2025-09" db="UniProtKB">
        <authorList>
            <consortium name="Ensembl"/>
        </authorList>
    </citation>
    <scope>IDENTIFICATION</scope>
</reference>
<reference evidence="3" key="2">
    <citation type="submission" date="2025-08" db="UniProtKB">
        <authorList>
            <consortium name="Ensembl"/>
        </authorList>
    </citation>
    <scope>IDENTIFICATION</scope>
</reference>
<keyword evidence="4" id="KW-1185">Reference proteome</keyword>
<dbReference type="STRING" id="7719.ENSCINP00000026724"/>
<feature type="compositionally biased region" description="Basic and acidic residues" evidence="1">
    <location>
        <begin position="256"/>
        <end position="274"/>
    </location>
</feature>
<evidence type="ECO:0000313" key="3">
    <source>
        <dbReference type="Ensembl" id="ENSCINP00000026724.2"/>
    </source>
</evidence>
<evidence type="ECO:0008006" key="5">
    <source>
        <dbReference type="Google" id="ProtNLM"/>
    </source>
</evidence>
<accession>F6YS31</accession>
<feature type="region of interest" description="Disordered" evidence="1">
    <location>
        <begin position="52"/>
        <end position="129"/>
    </location>
</feature>
<feature type="compositionally biased region" description="Basic and acidic residues" evidence="1">
    <location>
        <begin position="57"/>
        <end position="73"/>
    </location>
</feature>
<dbReference type="Proteomes" id="UP000008144">
    <property type="component" value="Unassembled WGS sequence"/>
</dbReference>
<feature type="signal peptide" evidence="2">
    <location>
        <begin position="1"/>
        <end position="25"/>
    </location>
</feature>
<dbReference type="HOGENOM" id="CLU_936759_0_0_1"/>
<feature type="compositionally biased region" description="Basic and acidic residues" evidence="1">
    <location>
        <begin position="208"/>
        <end position="217"/>
    </location>
</feature>
<evidence type="ECO:0000256" key="2">
    <source>
        <dbReference type="SAM" id="SignalP"/>
    </source>
</evidence>
<reference evidence="4" key="1">
    <citation type="journal article" date="2002" name="Science">
        <title>The draft genome of Ciona intestinalis: insights into chordate and vertebrate origins.</title>
        <authorList>
            <person name="Dehal P."/>
            <person name="Satou Y."/>
            <person name="Campbell R.K."/>
            <person name="Chapman J."/>
            <person name="Degnan B."/>
            <person name="De Tomaso A."/>
            <person name="Davidson B."/>
            <person name="Di Gregorio A."/>
            <person name="Gelpke M."/>
            <person name="Goodstein D.M."/>
            <person name="Harafuji N."/>
            <person name="Hastings K.E."/>
            <person name="Ho I."/>
            <person name="Hotta K."/>
            <person name="Huang W."/>
            <person name="Kawashima T."/>
            <person name="Lemaire P."/>
            <person name="Martinez D."/>
            <person name="Meinertzhagen I.A."/>
            <person name="Necula S."/>
            <person name="Nonaka M."/>
            <person name="Putnam N."/>
            <person name="Rash S."/>
            <person name="Saiga H."/>
            <person name="Satake M."/>
            <person name="Terry A."/>
            <person name="Yamada L."/>
            <person name="Wang H.G."/>
            <person name="Awazu S."/>
            <person name="Azumi K."/>
            <person name="Boore J."/>
            <person name="Branno M."/>
            <person name="Chin-Bow S."/>
            <person name="DeSantis R."/>
            <person name="Doyle S."/>
            <person name="Francino P."/>
            <person name="Keys D.N."/>
            <person name="Haga S."/>
            <person name="Hayashi H."/>
            <person name="Hino K."/>
            <person name="Imai K.S."/>
            <person name="Inaba K."/>
            <person name="Kano S."/>
            <person name="Kobayashi K."/>
            <person name="Kobayashi M."/>
            <person name="Lee B.I."/>
            <person name="Makabe K.W."/>
            <person name="Manohar C."/>
            <person name="Matassi G."/>
            <person name="Medina M."/>
            <person name="Mochizuki Y."/>
            <person name="Mount S."/>
            <person name="Morishita T."/>
            <person name="Miura S."/>
            <person name="Nakayama A."/>
            <person name="Nishizaka S."/>
            <person name="Nomoto H."/>
            <person name="Ohta F."/>
            <person name="Oishi K."/>
            <person name="Rigoutsos I."/>
            <person name="Sano M."/>
            <person name="Sasaki A."/>
            <person name="Sasakura Y."/>
            <person name="Shoguchi E."/>
            <person name="Shin-i T."/>
            <person name="Spagnuolo A."/>
            <person name="Stainier D."/>
            <person name="Suzuki M.M."/>
            <person name="Tassy O."/>
            <person name="Takatori N."/>
            <person name="Tokuoka M."/>
            <person name="Yagi K."/>
            <person name="Yoshizaki F."/>
            <person name="Wada S."/>
            <person name="Zhang C."/>
            <person name="Hyatt P.D."/>
            <person name="Larimer F."/>
            <person name="Detter C."/>
            <person name="Doggett N."/>
            <person name="Glavina T."/>
            <person name="Hawkins T."/>
            <person name="Richardson P."/>
            <person name="Lucas S."/>
            <person name="Kohara Y."/>
            <person name="Levine M."/>
            <person name="Satoh N."/>
            <person name="Rokhsar D.S."/>
        </authorList>
    </citation>
    <scope>NUCLEOTIDE SEQUENCE [LARGE SCALE GENOMIC DNA]</scope>
</reference>
<feature type="chain" id="PRO_5003346222" description="Secreted protein" evidence="2">
    <location>
        <begin position="26"/>
        <end position="297"/>
    </location>
</feature>
<dbReference type="AlphaFoldDB" id="F6YS31"/>
<dbReference type="Ensembl" id="ENSCINT00000026970.2">
    <property type="protein sequence ID" value="ENSCINP00000026724.2"/>
    <property type="gene ID" value="ENSCING00000014886.2"/>
</dbReference>
<proteinExistence type="predicted"/>
<feature type="compositionally biased region" description="Basic and acidic residues" evidence="1">
    <location>
        <begin position="82"/>
        <end position="115"/>
    </location>
</feature>
<dbReference type="InterPro" id="IPR040236">
    <property type="entry name" value="TMEM198"/>
</dbReference>
<dbReference type="InParanoid" id="F6YS31"/>
<feature type="region of interest" description="Disordered" evidence="1">
    <location>
        <begin position="196"/>
        <end position="297"/>
    </location>
</feature>
<name>F6YS31_CIOIN</name>